<dbReference type="AlphaFoldDB" id="A0A0E9PCC7"/>
<evidence type="ECO:0000313" key="1">
    <source>
        <dbReference type="EMBL" id="JAH02189.1"/>
    </source>
</evidence>
<protein>
    <submittedName>
        <fullName evidence="1">Uncharacterized protein</fullName>
    </submittedName>
</protein>
<dbReference type="EMBL" id="GBXM01106388">
    <property type="protein sequence ID" value="JAH02189.1"/>
    <property type="molecule type" value="Transcribed_RNA"/>
</dbReference>
<organism evidence="1">
    <name type="scientific">Anguilla anguilla</name>
    <name type="common">European freshwater eel</name>
    <name type="synonym">Muraena anguilla</name>
    <dbReference type="NCBI Taxonomy" id="7936"/>
    <lineage>
        <taxon>Eukaryota</taxon>
        <taxon>Metazoa</taxon>
        <taxon>Chordata</taxon>
        <taxon>Craniata</taxon>
        <taxon>Vertebrata</taxon>
        <taxon>Euteleostomi</taxon>
        <taxon>Actinopterygii</taxon>
        <taxon>Neopterygii</taxon>
        <taxon>Teleostei</taxon>
        <taxon>Anguilliformes</taxon>
        <taxon>Anguillidae</taxon>
        <taxon>Anguilla</taxon>
    </lineage>
</organism>
<reference evidence="1" key="2">
    <citation type="journal article" date="2015" name="Fish Shellfish Immunol.">
        <title>Early steps in the European eel (Anguilla anguilla)-Vibrio vulnificus interaction in the gills: Role of the RtxA13 toxin.</title>
        <authorList>
            <person name="Callol A."/>
            <person name="Pajuelo D."/>
            <person name="Ebbesson L."/>
            <person name="Teles M."/>
            <person name="MacKenzie S."/>
            <person name="Amaro C."/>
        </authorList>
    </citation>
    <scope>NUCLEOTIDE SEQUENCE</scope>
</reference>
<reference evidence="1" key="1">
    <citation type="submission" date="2014-11" db="EMBL/GenBank/DDBJ databases">
        <authorList>
            <person name="Amaro Gonzalez C."/>
        </authorList>
    </citation>
    <scope>NUCLEOTIDE SEQUENCE</scope>
</reference>
<name>A0A0E9PCC7_ANGAN</name>
<proteinExistence type="predicted"/>
<sequence length="19" mass="2241">MPKALILIYISVVYYLLLD</sequence>
<accession>A0A0E9PCC7</accession>